<sequence length="365" mass="37974">MPQTIDIAVIGAGAIGRTHIDTLARMPGFRLSAIVDPMPSGASLATSLGLPVFPNAATLIDSGVARAAIVATPNETHLPVSEALLRAGMPVLLEKPVAESLTSALRLIAVAEETGVPLLVGHHRRHNPIIRKAHEAIRAGRIGDLVMATVTCSLAKPATYFEAAWRRMPGAGGPLLINLVHEIDLLRHFFGEISTVQAIASNGCRGFAVEDTAAVCLSFAGGGLATLCISDAATGPWAWDLSAGENMVRFPAHPVTAHHYTGSCAGLSLPDLTLWEPEGEPDWTRKLHPTKLAIEAADPYEAQLAHFAALIREGGAPLVSARDATANLIVLDAIGKAAATGRAVSVDLSPLDGISGTVFNNGIGP</sequence>
<dbReference type="Gene3D" id="3.40.50.720">
    <property type="entry name" value="NAD(P)-binding Rossmann-like Domain"/>
    <property type="match status" value="1"/>
</dbReference>
<evidence type="ECO:0000313" key="4">
    <source>
        <dbReference type="Proteomes" id="UP001155380"/>
    </source>
</evidence>
<dbReference type="GO" id="GO:0000166">
    <property type="term" value="F:nucleotide binding"/>
    <property type="evidence" value="ECO:0007669"/>
    <property type="project" value="InterPro"/>
</dbReference>
<dbReference type="InterPro" id="IPR036291">
    <property type="entry name" value="NAD(P)-bd_dom_sf"/>
</dbReference>
<dbReference type="PANTHER" id="PTHR43377">
    <property type="entry name" value="BILIVERDIN REDUCTASE A"/>
    <property type="match status" value="1"/>
</dbReference>
<dbReference type="RefSeq" id="WP_250911749.1">
    <property type="nucleotide sequence ID" value="NZ_JAMXLX010000006.1"/>
</dbReference>
<dbReference type="Gene3D" id="3.30.360.10">
    <property type="entry name" value="Dihydrodipicolinate Reductase, domain 2"/>
    <property type="match status" value="1"/>
</dbReference>
<proteinExistence type="predicted"/>
<dbReference type="SUPFAM" id="SSF55347">
    <property type="entry name" value="Glyceraldehyde-3-phosphate dehydrogenase-like, C-terminal domain"/>
    <property type="match status" value="1"/>
</dbReference>
<organism evidence="3 4">
    <name type="scientific">Ciceribacter sichuanensis</name>
    <dbReference type="NCBI Taxonomy" id="2949647"/>
    <lineage>
        <taxon>Bacteria</taxon>
        <taxon>Pseudomonadati</taxon>
        <taxon>Pseudomonadota</taxon>
        <taxon>Alphaproteobacteria</taxon>
        <taxon>Hyphomicrobiales</taxon>
        <taxon>Rhizobiaceae</taxon>
        <taxon>Ciceribacter</taxon>
    </lineage>
</organism>
<dbReference type="SUPFAM" id="SSF51735">
    <property type="entry name" value="NAD(P)-binding Rossmann-fold domains"/>
    <property type="match status" value="1"/>
</dbReference>
<feature type="domain" description="GFO/IDH/MocA-like oxidoreductase" evidence="2">
    <location>
        <begin position="130"/>
        <end position="236"/>
    </location>
</feature>
<dbReference type="EMBL" id="JAMXLX010000006">
    <property type="protein sequence ID" value="MCO5958756.1"/>
    <property type="molecule type" value="Genomic_DNA"/>
</dbReference>
<gene>
    <name evidence="3" type="ORF">NBH21_18415</name>
</gene>
<protein>
    <submittedName>
        <fullName evidence="3">Gfo/Idh/MocA family oxidoreductase</fullName>
    </submittedName>
</protein>
<dbReference type="InterPro" id="IPR051450">
    <property type="entry name" value="Gfo/Idh/MocA_Oxidoreductases"/>
</dbReference>
<evidence type="ECO:0000259" key="2">
    <source>
        <dbReference type="Pfam" id="PF22725"/>
    </source>
</evidence>
<dbReference type="InterPro" id="IPR000683">
    <property type="entry name" value="Gfo/Idh/MocA-like_OxRdtase_N"/>
</dbReference>
<accession>A0AAJ1BZ13</accession>
<comment type="caution">
    <text evidence="3">The sequence shown here is derived from an EMBL/GenBank/DDBJ whole genome shotgun (WGS) entry which is preliminary data.</text>
</comment>
<name>A0AAJ1BZ13_9HYPH</name>
<dbReference type="InterPro" id="IPR055170">
    <property type="entry name" value="GFO_IDH_MocA-like_dom"/>
</dbReference>
<dbReference type="AlphaFoldDB" id="A0AAJ1BZ13"/>
<evidence type="ECO:0000259" key="1">
    <source>
        <dbReference type="Pfam" id="PF01408"/>
    </source>
</evidence>
<feature type="domain" description="Gfo/Idh/MocA-like oxidoreductase N-terminal" evidence="1">
    <location>
        <begin position="6"/>
        <end position="122"/>
    </location>
</feature>
<dbReference type="PANTHER" id="PTHR43377:SF8">
    <property type="entry name" value="BLR3664 PROTEIN"/>
    <property type="match status" value="1"/>
</dbReference>
<dbReference type="Proteomes" id="UP001155380">
    <property type="component" value="Unassembled WGS sequence"/>
</dbReference>
<dbReference type="Pfam" id="PF01408">
    <property type="entry name" value="GFO_IDH_MocA"/>
    <property type="match status" value="1"/>
</dbReference>
<dbReference type="Pfam" id="PF22725">
    <property type="entry name" value="GFO_IDH_MocA_C3"/>
    <property type="match status" value="1"/>
</dbReference>
<reference evidence="3" key="1">
    <citation type="submission" date="2022-06" db="EMBL/GenBank/DDBJ databases">
        <authorList>
            <person name="Sun Q."/>
        </authorList>
    </citation>
    <scope>NUCLEOTIDE SEQUENCE</scope>
    <source>
        <strain evidence="3">S101</strain>
    </source>
</reference>
<evidence type="ECO:0000313" key="3">
    <source>
        <dbReference type="EMBL" id="MCO5958756.1"/>
    </source>
</evidence>